<dbReference type="EMBL" id="CAJVQB010070834">
    <property type="protein sequence ID" value="CAG8842959.1"/>
    <property type="molecule type" value="Genomic_DNA"/>
</dbReference>
<dbReference type="Proteomes" id="UP000789901">
    <property type="component" value="Unassembled WGS sequence"/>
</dbReference>
<organism evidence="1 2">
    <name type="scientific">Gigaspora margarita</name>
    <dbReference type="NCBI Taxonomy" id="4874"/>
    <lineage>
        <taxon>Eukaryota</taxon>
        <taxon>Fungi</taxon>
        <taxon>Fungi incertae sedis</taxon>
        <taxon>Mucoromycota</taxon>
        <taxon>Glomeromycotina</taxon>
        <taxon>Glomeromycetes</taxon>
        <taxon>Diversisporales</taxon>
        <taxon>Gigasporaceae</taxon>
        <taxon>Gigaspora</taxon>
    </lineage>
</organism>
<comment type="caution">
    <text evidence="1">The sequence shown here is derived from an EMBL/GenBank/DDBJ whole genome shotgun (WGS) entry which is preliminary data.</text>
</comment>
<evidence type="ECO:0000313" key="2">
    <source>
        <dbReference type="Proteomes" id="UP000789901"/>
    </source>
</evidence>
<reference evidence="1 2" key="1">
    <citation type="submission" date="2021-06" db="EMBL/GenBank/DDBJ databases">
        <authorList>
            <person name="Kallberg Y."/>
            <person name="Tangrot J."/>
            <person name="Rosling A."/>
        </authorList>
    </citation>
    <scope>NUCLEOTIDE SEQUENCE [LARGE SCALE GENOMIC DNA]</scope>
    <source>
        <strain evidence="1 2">120-4 pot B 10/14</strain>
    </source>
</reference>
<accession>A0ABN7WXI0</accession>
<name>A0ABN7WXI0_GIGMA</name>
<evidence type="ECO:0000313" key="1">
    <source>
        <dbReference type="EMBL" id="CAG8842959.1"/>
    </source>
</evidence>
<sequence length="253" mass="30309">MFKNIRDFDKKKISFEIVNDKKFLFCYLKILYKNEPCSLEGFELYAKDDEDYKYPKINNKDGTESFLLQKNAKLYFKEDLLFEFVSNEYQIKEYLYSEGDSIYVYLTLNNEVVDLNKYVCKFINHEDYQKNDKSIDFNDDLFQIIEKINIDGLDIYELKEDMVGWCYFFYNDVVIKHIRVEYVLDFYNEEDNNQSAKFFSINKSIEFLFDENILEKPKKCFSCDAKLVIDTLNDESNKIGGKDVVVQINESKF</sequence>
<feature type="non-terminal residue" evidence="1">
    <location>
        <position position="253"/>
    </location>
</feature>
<keyword evidence="2" id="KW-1185">Reference proteome</keyword>
<proteinExistence type="predicted"/>
<gene>
    <name evidence="1" type="ORF">GMARGA_LOCUS36273</name>
</gene>
<protein>
    <submittedName>
        <fullName evidence="1">38031_t:CDS:1</fullName>
    </submittedName>
</protein>